<dbReference type="AlphaFoldDB" id="G0VP96"/>
<dbReference type="EMBL" id="HE576794">
    <property type="protein sequence ID" value="CCC73274.1"/>
    <property type="molecule type" value="Genomic_DNA"/>
</dbReference>
<dbReference type="KEGG" id="med:MELS_1052"/>
<evidence type="ECO:0000313" key="2">
    <source>
        <dbReference type="EMBL" id="CCC73274.1"/>
    </source>
</evidence>
<dbReference type="STRING" id="1064535.MELS_1052"/>
<dbReference type="GO" id="GO:0005737">
    <property type="term" value="C:cytoplasm"/>
    <property type="evidence" value="ECO:0007669"/>
    <property type="project" value="TreeGrafter"/>
</dbReference>
<dbReference type="GO" id="GO:0005525">
    <property type="term" value="F:GTP binding"/>
    <property type="evidence" value="ECO:0007669"/>
    <property type="project" value="InterPro"/>
</dbReference>
<organism evidence="2 3">
    <name type="scientific">Megasphaera elsdenii DSM 20460</name>
    <dbReference type="NCBI Taxonomy" id="1064535"/>
    <lineage>
        <taxon>Bacteria</taxon>
        <taxon>Bacillati</taxon>
        <taxon>Bacillota</taxon>
        <taxon>Negativicutes</taxon>
        <taxon>Veillonellales</taxon>
        <taxon>Veillonellaceae</taxon>
        <taxon>Megasphaera</taxon>
    </lineage>
</organism>
<reference evidence="2 3" key="1">
    <citation type="journal article" date="2011" name="J. Bacteriol.">
        <title>Genome Sequence of the Ruminal Bacterium Megasphaera elsdenii.</title>
        <authorList>
            <person name="Marx H."/>
            <person name="Graf A.B."/>
            <person name="Tatto N."/>
            <person name="Thallinger G.G."/>
            <person name="Mattanovich D."/>
            <person name="Sauer M."/>
        </authorList>
    </citation>
    <scope>NUCLEOTIDE SEQUENCE [LARGE SCALE GENOMIC DNA]</scope>
    <source>
        <strain evidence="2 3">DSM 20460</strain>
    </source>
</reference>
<dbReference type="GeneID" id="97492019"/>
<keyword evidence="3" id="KW-1185">Reference proteome</keyword>
<evidence type="ECO:0000259" key="1">
    <source>
        <dbReference type="Pfam" id="PF01926"/>
    </source>
</evidence>
<proteinExistence type="predicted"/>
<dbReference type="RefSeq" id="WP_014016008.1">
    <property type="nucleotide sequence ID" value="NC_015873.1"/>
</dbReference>
<dbReference type="PANTHER" id="PTHR42714">
    <property type="entry name" value="TRNA MODIFICATION GTPASE GTPBP3"/>
    <property type="match status" value="1"/>
</dbReference>
<dbReference type="Pfam" id="PF01926">
    <property type="entry name" value="MMR_HSR1"/>
    <property type="match status" value="1"/>
</dbReference>
<feature type="domain" description="G" evidence="1">
    <location>
        <begin position="1"/>
        <end position="104"/>
    </location>
</feature>
<dbReference type="HOGENOM" id="CLU_497758_0_0_9"/>
<evidence type="ECO:0000313" key="3">
    <source>
        <dbReference type="Proteomes" id="UP000010111"/>
    </source>
</evidence>
<name>G0VP96_MEGEL</name>
<dbReference type="InterPro" id="IPR006073">
    <property type="entry name" value="GTP-bd"/>
</dbReference>
<dbReference type="eggNOG" id="COG1160">
    <property type="taxonomic scope" value="Bacteria"/>
</dbReference>
<dbReference type="SUPFAM" id="SSF52540">
    <property type="entry name" value="P-loop containing nucleoside triphosphate hydrolases"/>
    <property type="match status" value="1"/>
</dbReference>
<protein>
    <submittedName>
        <fullName evidence="2">Putative GTP-binding protein</fullName>
    </submittedName>
</protein>
<dbReference type="GO" id="GO:0030488">
    <property type="term" value="P:tRNA methylation"/>
    <property type="evidence" value="ECO:0007669"/>
    <property type="project" value="TreeGrafter"/>
</dbReference>
<accession>G0VP96</accession>
<sequence length="539" mass="60896">MIYGIYNAGKSSIINELIREDKAKVQDIPTTDSVDSYEWNGYTIDDTPGVGAPMKHEEVTQAHLKRADIVLFVMSTTGANELKQNYERMKDIVDAGKKLIIVLNDKNSDLETNDNAIQLIKMKVIEHMEQVGIGQANANYHFVVVNARRAHKGRIEDKIRLWQKSHMEELEQVMLTELKRAGGFEVLQRAIRDVEHYMEQAIGMLSKVEGDKQIEVLHEVLVNLQEKGKQMKENLNRTITLGTQHLGTTLPQLIWNESQQGEKNVEEDVVNQLIKKHESQLIEKIDKELSFQFENICHDVSDLLQEQLEANVLKDSQNLHCVEVEKGGVQESSLQEVLNKVQEICNAENAITAGNFDSSEVDTNIGEDVLKAVAKGKALGEIGNSVGKALLGTQLGSILGKSTLGKLILPWFPPAEVIMTIVGIAQLLFGDHGEAKRKQQEAEMQNERMRQIAVAKQQAREQLQQNFQYYADDMRNKLLAAVFSNIELRMKILREPVVTEIQQLKSDTKSLMTDIDQMHHLLNGCEELRCQITDNKQIC</sequence>
<gene>
    <name evidence="2" type="ORF">MELS_1052</name>
</gene>
<dbReference type="GO" id="GO:0002098">
    <property type="term" value="P:tRNA wobble uridine modification"/>
    <property type="evidence" value="ECO:0007669"/>
    <property type="project" value="TreeGrafter"/>
</dbReference>
<dbReference type="Proteomes" id="UP000010111">
    <property type="component" value="Chromosome"/>
</dbReference>
<dbReference type="PANTHER" id="PTHR42714:SF2">
    <property type="entry name" value="TRNA MODIFICATION GTPASE GTPBP3, MITOCHONDRIAL"/>
    <property type="match status" value="1"/>
</dbReference>
<dbReference type="InterPro" id="IPR027417">
    <property type="entry name" value="P-loop_NTPase"/>
</dbReference>
<dbReference type="Gene3D" id="3.40.50.300">
    <property type="entry name" value="P-loop containing nucleotide triphosphate hydrolases"/>
    <property type="match status" value="1"/>
</dbReference>